<dbReference type="InterPro" id="IPR025943">
    <property type="entry name" value="Sigma_54_int_dom_ATP-bd_2"/>
</dbReference>
<evidence type="ECO:0000256" key="1">
    <source>
        <dbReference type="ARBA" id="ARBA00022741"/>
    </source>
</evidence>
<dbReference type="InterPro" id="IPR027417">
    <property type="entry name" value="P-loop_NTPase"/>
</dbReference>
<dbReference type="InParanoid" id="M1Z1R1"/>
<dbReference type="Pfam" id="PF13185">
    <property type="entry name" value="GAF_2"/>
    <property type="match status" value="1"/>
</dbReference>
<keyword evidence="5" id="KW-0804">Transcription</keyword>
<protein>
    <submittedName>
        <fullName evidence="7">Putative GAF sensor protein</fullName>
    </submittedName>
</protein>
<dbReference type="InterPro" id="IPR003593">
    <property type="entry name" value="AAA+_ATPase"/>
</dbReference>
<dbReference type="PANTHER" id="PTHR32071:SF121">
    <property type="entry name" value="SIGMA L-DEPENDENT TRANSCRIPTIONAL REGULATOR YQIR-RELATED"/>
    <property type="match status" value="1"/>
</dbReference>
<dbReference type="SMART" id="SM00382">
    <property type="entry name" value="AAA"/>
    <property type="match status" value="1"/>
</dbReference>
<dbReference type="SMART" id="SM00065">
    <property type="entry name" value="GAF"/>
    <property type="match status" value="2"/>
</dbReference>
<feature type="domain" description="Sigma-54 factor interaction" evidence="6">
    <location>
        <begin position="561"/>
        <end position="823"/>
    </location>
</feature>
<dbReference type="GO" id="GO:0003677">
    <property type="term" value="F:DNA binding"/>
    <property type="evidence" value="ECO:0007669"/>
    <property type="project" value="UniProtKB-KW"/>
</dbReference>
<keyword evidence="3" id="KW-0805">Transcription regulation</keyword>
<evidence type="ECO:0000259" key="6">
    <source>
        <dbReference type="PROSITE" id="PS50045"/>
    </source>
</evidence>
<keyword evidence="4" id="KW-0238">DNA-binding</keyword>
<dbReference type="Gene3D" id="1.10.8.60">
    <property type="match status" value="1"/>
</dbReference>
<reference evidence="7 8" key="1">
    <citation type="journal article" date="2013" name="Front. Microbiol.">
        <title>The genome of Nitrospina gracilis illuminates the metabolism and evolution of the major marine nitrite oxidizer.</title>
        <authorList>
            <person name="Luecker S."/>
            <person name="Nowka B."/>
            <person name="Rattei T."/>
            <person name="Spieck E."/>
            <person name="and Daims H."/>
        </authorList>
    </citation>
    <scope>NUCLEOTIDE SEQUENCE [LARGE SCALE GENOMIC DNA]</scope>
    <source>
        <strain evidence="7 8">3/211</strain>
    </source>
</reference>
<evidence type="ECO:0000256" key="3">
    <source>
        <dbReference type="ARBA" id="ARBA00023015"/>
    </source>
</evidence>
<dbReference type="InterPro" id="IPR002078">
    <property type="entry name" value="Sigma_54_int"/>
</dbReference>
<dbReference type="PROSITE" id="PS00675">
    <property type="entry name" value="SIGMA54_INTERACT_1"/>
    <property type="match status" value="1"/>
</dbReference>
<organism evidence="7 8">
    <name type="scientific">Nitrospina gracilis (strain 3/211)</name>
    <dbReference type="NCBI Taxonomy" id="1266370"/>
    <lineage>
        <taxon>Bacteria</taxon>
        <taxon>Pseudomonadati</taxon>
        <taxon>Nitrospinota/Tectimicrobiota group</taxon>
        <taxon>Nitrospinota</taxon>
        <taxon>Nitrospinia</taxon>
        <taxon>Nitrospinales</taxon>
        <taxon>Nitrospinaceae</taxon>
        <taxon>Nitrospina</taxon>
    </lineage>
</organism>
<dbReference type="PANTHER" id="PTHR32071">
    <property type="entry name" value="TRANSCRIPTIONAL REGULATORY PROTEIN"/>
    <property type="match status" value="1"/>
</dbReference>
<keyword evidence="1" id="KW-0547">Nucleotide-binding</keyword>
<dbReference type="STRING" id="1266370.NITGR_700006"/>
<dbReference type="Gene3D" id="3.40.50.300">
    <property type="entry name" value="P-loop containing nucleotide triphosphate hydrolases"/>
    <property type="match status" value="1"/>
</dbReference>
<dbReference type="Pfam" id="PF25601">
    <property type="entry name" value="AAA_lid_14"/>
    <property type="match status" value="1"/>
</dbReference>
<gene>
    <name evidence="7" type="ORF">NITGR_700006</name>
</gene>
<evidence type="ECO:0000313" key="7">
    <source>
        <dbReference type="EMBL" id="CCQ91445.1"/>
    </source>
</evidence>
<dbReference type="RefSeq" id="WP_005010153.1">
    <property type="nucleotide sequence ID" value="NZ_HG422173.1"/>
</dbReference>
<name>M1Z1R1_NITG3</name>
<dbReference type="PROSITE" id="PS50045">
    <property type="entry name" value="SIGMA54_INTERACT_4"/>
    <property type="match status" value="1"/>
</dbReference>
<comment type="caution">
    <text evidence="7">The sequence shown here is derived from an EMBL/GenBank/DDBJ whole genome shotgun (WGS) entry which is preliminary data.</text>
</comment>
<dbReference type="InterPro" id="IPR003018">
    <property type="entry name" value="GAF"/>
</dbReference>
<proteinExistence type="predicted"/>
<evidence type="ECO:0000256" key="5">
    <source>
        <dbReference type="ARBA" id="ARBA00023163"/>
    </source>
</evidence>
<dbReference type="SUPFAM" id="SSF52540">
    <property type="entry name" value="P-loop containing nucleoside triphosphate hydrolases"/>
    <property type="match status" value="1"/>
</dbReference>
<dbReference type="SUPFAM" id="SSF55781">
    <property type="entry name" value="GAF domain-like"/>
    <property type="match status" value="2"/>
</dbReference>
<dbReference type="CDD" id="cd00009">
    <property type="entry name" value="AAA"/>
    <property type="match status" value="1"/>
</dbReference>
<keyword evidence="2" id="KW-0067">ATP-binding</keyword>
<dbReference type="AlphaFoldDB" id="M1Z1R1"/>
<evidence type="ECO:0000313" key="8">
    <source>
        <dbReference type="Proteomes" id="UP000011704"/>
    </source>
</evidence>
<dbReference type="PROSITE" id="PS00676">
    <property type="entry name" value="SIGMA54_INTERACT_2"/>
    <property type="match status" value="1"/>
</dbReference>
<accession>M1Z1R1</accession>
<dbReference type="InterPro" id="IPR025662">
    <property type="entry name" value="Sigma_54_int_dom_ATP-bd_1"/>
</dbReference>
<dbReference type="Proteomes" id="UP000011704">
    <property type="component" value="Unassembled WGS sequence"/>
</dbReference>
<dbReference type="Gene3D" id="3.30.450.40">
    <property type="match status" value="2"/>
</dbReference>
<dbReference type="OrthoDB" id="9814761at2"/>
<keyword evidence="8" id="KW-1185">Reference proteome</keyword>
<dbReference type="EMBL" id="CAQJ01000078">
    <property type="protein sequence ID" value="CCQ91445.1"/>
    <property type="molecule type" value="Genomic_DNA"/>
</dbReference>
<dbReference type="GO" id="GO:0006355">
    <property type="term" value="P:regulation of DNA-templated transcription"/>
    <property type="evidence" value="ECO:0007669"/>
    <property type="project" value="InterPro"/>
</dbReference>
<dbReference type="InterPro" id="IPR029016">
    <property type="entry name" value="GAF-like_dom_sf"/>
</dbReference>
<sequence>MSQNLNDLTTRLKGFQKENLSDILHVMAGGLKSAFQCDSVRVYLEDLYEGMLICHYVSNESHPDRHRITKYISPKESITSKSFYENAVVASWTHPGGVANFRNPYETLSGIQSTAVFPITYQMRPIGTINLDWNKEGEFLTQKQIEQITAFIADNSFVVERAKRFHQNISFSKYLDTARKKEGAWMMMRSAVNLIEKLTLASVLVPATEQNLKPRGAKTADIVEILAVYSKNIEHADIYNTRDQIHVLEGRHLINRIVKYKDKKGLVMNDPNQGSVYHANVMEEQFPRKEIASEINLVSLYQVPKYDKKTGRFICAVNYYTGEPYEFTPFEKTLLQEHASMVETIILEESPTHIEIQVLSEIEELLSDTDTSLQGFLDSILAKTSELIGADCGTIAILQVIDGKPWLLVEDENGDLIGAKSRGWKKNKILPLPVGGNDLPPDQKSMNGYCAHTARPVLVNDVNNHKHTQGFYKNLSPDIRSELAVPIIYQNQVLGVLNQDSFRLNYFTDEHKKILQIIASLISQKVNHLAQMEALRKDMTVLKHEIEYRDPNVSSYYLGNVIGRSKKIHTLVKQIDVVVDSICNRMLNWERSPQTEAFMGLPSLLITGETGAGKEFFFNNIYSRVSETFRQKKRPDFELPLRKTNIAAYSGELTYSELFGHKKGAFTSADSNRQGILEEANGGIVFLDEIGDIDPKTQVQLLRFLDTGVFVRLGENQPCYSRIFLIAATNKNLLKEIEAGRFREDLFHRLNALSFRIPSLNDRREDIPDLATHFLGRLYTTYKGGDQTGPPPMLAPDALEYLKHRSYRGNVRELKNILLRALMFNKSGVITRDHLSAGDQENMVETAAFDAAPVGRVTNLLEEIEAERGNFWTHIYEPFKTKQMTRDTVKTVIETAKTKYQTNLPGLAVKLGVCSDRFRTDSEESKKFMSFKNFLYKTVKISTN</sequence>
<dbReference type="Pfam" id="PF00158">
    <property type="entry name" value="Sigma54_activat"/>
    <property type="match status" value="1"/>
</dbReference>
<dbReference type="HOGENOM" id="CLU_013774_0_0_0"/>
<evidence type="ECO:0000256" key="4">
    <source>
        <dbReference type="ARBA" id="ARBA00023125"/>
    </source>
</evidence>
<dbReference type="GO" id="GO:0005524">
    <property type="term" value="F:ATP binding"/>
    <property type="evidence" value="ECO:0007669"/>
    <property type="project" value="UniProtKB-KW"/>
</dbReference>
<dbReference type="InterPro" id="IPR058031">
    <property type="entry name" value="AAA_lid_NorR"/>
</dbReference>
<evidence type="ECO:0000256" key="2">
    <source>
        <dbReference type="ARBA" id="ARBA00022840"/>
    </source>
</evidence>